<gene>
    <name evidence="5" type="primary">chiP</name>
    <name evidence="5" type="ORF">EHSB41UT_03700</name>
</gene>
<dbReference type="InterPro" id="IPR023614">
    <property type="entry name" value="Porin_dom_sf"/>
</dbReference>
<proteinExistence type="inferred from homology"/>
<name>A0A1X7AP97_9GAMM</name>
<keyword evidence="3 4" id="KW-0732">Signal</keyword>
<dbReference type="GO" id="GO:0016020">
    <property type="term" value="C:membrane"/>
    <property type="evidence" value="ECO:0007669"/>
    <property type="project" value="InterPro"/>
</dbReference>
<sequence length="453" mass="50009">MFKRTALSAAIFAAFAGSLSTGASAAVDTGAFFDDAKVNGGFYVFARQRDRYDMGKGKYTDNLDHTTALTNIDFSSGYINDFIGFDFGIFAAADVYHNKGAGVDHEFSFVPWADPYSPDWSETQTDDGTSIYKAAVKLKAGNSWAKAGYIQPSGPSGLGVNWNFMPGTYQGAQFGTAIDKLTLTYMWANQYKSPWFKDTYKFEDNSGNTLDYVHSVGALYSFESGLSVDAAFSQSKDFLDTYHIKLKDNFAVAGGKLYLSYQYYGAEDTRSISDDLKAYDGRAHYQALVSSFSTGPYTFRAEATATKAKGNQGYFVYRTTIPNGSSQGSNEIWWDSRSDWNHDGQKAVFVGAWRDLSDLGLTGWRAGASYVYGWDGKPFEDFADQDVELKEEAFNVDVGYTFSEGNLKGSSISVHMTRYNNKSGQDSWEAGGFKNAFQDEKDIKVSLVVPFAL</sequence>
<dbReference type="Gene3D" id="2.40.160.10">
    <property type="entry name" value="Porin"/>
    <property type="match status" value="1"/>
</dbReference>
<evidence type="ECO:0000256" key="2">
    <source>
        <dbReference type="ARBA" id="ARBA00022448"/>
    </source>
</evidence>
<dbReference type="AlphaFoldDB" id="A0A1X7AP97"/>
<feature type="signal peptide" evidence="4">
    <location>
        <begin position="1"/>
        <end position="25"/>
    </location>
</feature>
<keyword evidence="2" id="KW-0813">Transport</keyword>
<dbReference type="GO" id="GO:0015772">
    <property type="term" value="P:oligosaccharide transport"/>
    <property type="evidence" value="ECO:0007669"/>
    <property type="project" value="TreeGrafter"/>
</dbReference>
<protein>
    <submittedName>
        <fullName evidence="5">Chitoporin</fullName>
    </submittedName>
</protein>
<dbReference type="PANTHER" id="PTHR34596">
    <property type="entry name" value="CHITOPORIN"/>
    <property type="match status" value="1"/>
</dbReference>
<evidence type="ECO:0000256" key="4">
    <source>
        <dbReference type="SAM" id="SignalP"/>
    </source>
</evidence>
<dbReference type="RefSeq" id="WP_087112355.1">
    <property type="nucleotide sequence ID" value="NZ_CBCSCN010000011.1"/>
</dbReference>
<keyword evidence="6" id="KW-1185">Reference proteome</keyword>
<evidence type="ECO:0000313" key="6">
    <source>
        <dbReference type="Proteomes" id="UP000196573"/>
    </source>
</evidence>
<dbReference type="InterPro" id="IPR005318">
    <property type="entry name" value="OM_porin_bac"/>
</dbReference>
<feature type="chain" id="PRO_5012823947" evidence="4">
    <location>
        <begin position="26"/>
        <end position="453"/>
    </location>
</feature>
<dbReference type="Pfam" id="PF03573">
    <property type="entry name" value="OprD"/>
    <property type="match status" value="1"/>
</dbReference>
<evidence type="ECO:0000256" key="1">
    <source>
        <dbReference type="ARBA" id="ARBA00009075"/>
    </source>
</evidence>
<dbReference type="PANTHER" id="PTHR34596:SF2">
    <property type="entry name" value="CHITOPORIN"/>
    <property type="match status" value="1"/>
</dbReference>
<organism evidence="5 6">
    <name type="scientific">Parendozoicomonas haliclonae</name>
    <dbReference type="NCBI Taxonomy" id="1960125"/>
    <lineage>
        <taxon>Bacteria</taxon>
        <taxon>Pseudomonadati</taxon>
        <taxon>Pseudomonadota</taxon>
        <taxon>Gammaproteobacteria</taxon>
        <taxon>Oceanospirillales</taxon>
        <taxon>Endozoicomonadaceae</taxon>
        <taxon>Parendozoicomonas</taxon>
    </lineage>
</organism>
<evidence type="ECO:0000256" key="3">
    <source>
        <dbReference type="ARBA" id="ARBA00022729"/>
    </source>
</evidence>
<reference evidence="5 6" key="1">
    <citation type="submission" date="2017-03" db="EMBL/GenBank/DDBJ databases">
        <authorList>
            <person name="Afonso C.L."/>
            <person name="Miller P.J."/>
            <person name="Scott M.A."/>
            <person name="Spackman E."/>
            <person name="Goraichik I."/>
            <person name="Dimitrov K.M."/>
            <person name="Suarez D.L."/>
            <person name="Swayne D.E."/>
        </authorList>
    </citation>
    <scope>NUCLEOTIDE SEQUENCE [LARGE SCALE GENOMIC DNA]</scope>
    <source>
        <strain evidence="5">SB41UT1</strain>
    </source>
</reference>
<comment type="similarity">
    <text evidence="1">Belongs to the outer membrane porin (Opr) (TC 1.B.25) family.</text>
</comment>
<accession>A0A1X7AP97</accession>
<dbReference type="GO" id="GO:0015288">
    <property type="term" value="F:porin activity"/>
    <property type="evidence" value="ECO:0007669"/>
    <property type="project" value="TreeGrafter"/>
</dbReference>
<evidence type="ECO:0000313" key="5">
    <source>
        <dbReference type="EMBL" id="SMA49909.1"/>
    </source>
</evidence>
<dbReference type="OrthoDB" id="5579297at2"/>
<dbReference type="Proteomes" id="UP000196573">
    <property type="component" value="Unassembled WGS sequence"/>
</dbReference>
<dbReference type="EMBL" id="FWPT01000009">
    <property type="protein sequence ID" value="SMA49909.1"/>
    <property type="molecule type" value="Genomic_DNA"/>
</dbReference>